<gene>
    <name evidence="14" type="ORF">QE152_g14343</name>
</gene>
<protein>
    <recommendedName>
        <fullName evidence="11">Methylcytosine dioxygenase TET</fullName>
        <ecNumber evidence="11">1.14.11.80</ecNumber>
    </recommendedName>
</protein>
<dbReference type="EC" id="1.14.11.80" evidence="11"/>
<dbReference type="SMART" id="SM01333">
    <property type="entry name" value="Tet_JBP"/>
    <property type="match status" value="1"/>
</dbReference>
<feature type="compositionally biased region" description="Low complexity" evidence="12">
    <location>
        <begin position="1197"/>
        <end position="1206"/>
    </location>
</feature>
<dbReference type="InterPro" id="IPR046942">
    <property type="entry name" value="TET_oxygenase"/>
</dbReference>
<dbReference type="Proteomes" id="UP001458880">
    <property type="component" value="Unassembled WGS sequence"/>
</dbReference>
<feature type="compositionally biased region" description="Polar residues" evidence="12">
    <location>
        <begin position="189"/>
        <end position="204"/>
    </location>
</feature>
<comment type="cofactor">
    <cofactor evidence="11">
        <name>Zn(2+)</name>
        <dbReference type="ChEBI" id="CHEBI:29105"/>
    </cofactor>
    <text evidence="11">The zinc ions have a structural role.</text>
</comment>
<evidence type="ECO:0000256" key="12">
    <source>
        <dbReference type="SAM" id="MobiDB-lite"/>
    </source>
</evidence>
<feature type="compositionally biased region" description="Polar residues" evidence="12">
    <location>
        <begin position="487"/>
        <end position="498"/>
    </location>
</feature>
<feature type="compositionally biased region" description="Low complexity" evidence="12">
    <location>
        <begin position="1064"/>
        <end position="1079"/>
    </location>
</feature>
<feature type="region of interest" description="Disordered" evidence="12">
    <location>
        <begin position="1042"/>
        <end position="1094"/>
    </location>
</feature>
<feature type="compositionally biased region" description="Polar residues" evidence="12">
    <location>
        <begin position="253"/>
        <end position="275"/>
    </location>
</feature>
<feature type="compositionally biased region" description="Polar residues" evidence="12">
    <location>
        <begin position="282"/>
        <end position="304"/>
    </location>
</feature>
<comment type="function">
    <text evidence="11">Dioxygenase that catalyzes the conversion of the modified genomic base 5-methylcytosine (5mC) into 5-hydroxymethylcytosine (5hmC) and plays a key role in epigenetic chromatin reprogramming during embryonic development.</text>
</comment>
<keyword evidence="8 11" id="KW-0408">Iron</keyword>
<comment type="catalytic activity">
    <reaction evidence="9 11">
        <text>a 5-formyl-2'-deoxycytidine in DNA + 2-oxoglutarate + O2 = a 5-carboxyl-2'-deoxycytidine in DNA + succinate + CO2 + H(+)</text>
        <dbReference type="Rhea" id="RHEA:53832"/>
        <dbReference type="Rhea" id="RHEA-COMP:13656"/>
        <dbReference type="Rhea" id="RHEA-COMP:13657"/>
        <dbReference type="ChEBI" id="CHEBI:15378"/>
        <dbReference type="ChEBI" id="CHEBI:15379"/>
        <dbReference type="ChEBI" id="CHEBI:16526"/>
        <dbReference type="ChEBI" id="CHEBI:16810"/>
        <dbReference type="ChEBI" id="CHEBI:30031"/>
        <dbReference type="ChEBI" id="CHEBI:137731"/>
        <dbReference type="ChEBI" id="CHEBI:137732"/>
        <dbReference type="EC" id="1.14.11.80"/>
    </reaction>
</comment>
<dbReference type="CDD" id="cd18892">
    <property type="entry name" value="TET"/>
    <property type="match status" value="1"/>
</dbReference>
<dbReference type="InterPro" id="IPR024779">
    <property type="entry name" value="2OGFeDO_JBP1/TET_oxygenase_dom"/>
</dbReference>
<keyword evidence="4 11" id="KW-0479">Metal-binding</keyword>
<dbReference type="EMBL" id="JASPKY010000144">
    <property type="protein sequence ID" value="KAK9730652.1"/>
    <property type="molecule type" value="Genomic_DNA"/>
</dbReference>
<evidence type="ECO:0000256" key="8">
    <source>
        <dbReference type="ARBA" id="ARBA00023004"/>
    </source>
</evidence>
<comment type="cofactor">
    <cofactor evidence="11">
        <name>Fe(2+)</name>
        <dbReference type="ChEBI" id="CHEBI:29033"/>
    </cofactor>
    <text evidence="11">Binds 1 Fe(2+) ion per subunit.</text>
</comment>
<evidence type="ECO:0000256" key="9">
    <source>
        <dbReference type="ARBA" id="ARBA00047840"/>
    </source>
</evidence>
<dbReference type="PANTHER" id="PTHR23358">
    <property type="entry name" value="METHYLCYTOSINE DIOXYGENASE TET"/>
    <property type="match status" value="1"/>
</dbReference>
<evidence type="ECO:0000256" key="3">
    <source>
        <dbReference type="ARBA" id="ARBA00022454"/>
    </source>
</evidence>
<name>A0AAW1L7A5_POPJA</name>
<evidence type="ECO:0000256" key="11">
    <source>
        <dbReference type="RuleBase" id="RU367064"/>
    </source>
</evidence>
<reference evidence="14 15" key="1">
    <citation type="journal article" date="2024" name="BMC Genomics">
        <title>De novo assembly and annotation of Popillia japonica's genome with initial clues to its potential as an invasive pest.</title>
        <authorList>
            <person name="Cucini C."/>
            <person name="Boschi S."/>
            <person name="Funari R."/>
            <person name="Cardaioli E."/>
            <person name="Iannotti N."/>
            <person name="Marturano G."/>
            <person name="Paoli F."/>
            <person name="Bruttini M."/>
            <person name="Carapelli A."/>
            <person name="Frati F."/>
            <person name="Nardi F."/>
        </authorList>
    </citation>
    <scope>NUCLEOTIDE SEQUENCE [LARGE SCALE GENOMIC DNA]</scope>
    <source>
        <strain evidence="14">DMR45628</strain>
    </source>
</reference>
<feature type="compositionally biased region" description="Low complexity" evidence="12">
    <location>
        <begin position="216"/>
        <end position="245"/>
    </location>
</feature>
<comment type="caution">
    <text evidence="14">The sequence shown here is derived from an EMBL/GenBank/DDBJ whole genome shotgun (WGS) entry which is preliminary data.</text>
</comment>
<feature type="region of interest" description="Disordered" evidence="12">
    <location>
        <begin position="153"/>
        <end position="326"/>
    </location>
</feature>
<keyword evidence="15" id="KW-1185">Reference proteome</keyword>
<feature type="compositionally biased region" description="Basic and acidic residues" evidence="12">
    <location>
        <begin position="1049"/>
        <end position="1063"/>
    </location>
</feature>
<accession>A0AAW1L7A5</accession>
<evidence type="ECO:0000256" key="1">
    <source>
        <dbReference type="ARBA" id="ARBA00004286"/>
    </source>
</evidence>
<evidence type="ECO:0000256" key="6">
    <source>
        <dbReference type="ARBA" id="ARBA00022964"/>
    </source>
</evidence>
<dbReference type="GO" id="GO:0045944">
    <property type="term" value="P:positive regulation of transcription by RNA polymerase II"/>
    <property type="evidence" value="ECO:0007669"/>
    <property type="project" value="TreeGrafter"/>
</dbReference>
<dbReference type="PANTHER" id="PTHR23358:SF6">
    <property type="entry name" value="METHYLCYTOSINE DIOXYGENASE TET"/>
    <property type="match status" value="1"/>
</dbReference>
<feature type="compositionally biased region" description="Low complexity" evidence="12">
    <location>
        <begin position="310"/>
        <end position="326"/>
    </location>
</feature>
<feature type="compositionally biased region" description="Basic and acidic residues" evidence="12">
    <location>
        <begin position="396"/>
        <end position="443"/>
    </location>
</feature>
<proteinExistence type="inferred from homology"/>
<sequence length="1613" mass="180895">MIASGKNEHRSCSVYVVGVRSSASSDSSYRGRKPSGPVSLSNSSVPENSAPSSRPSPQPVHMLKPEQPVQQQPMAPMPFYADPTRFSAPVWQAEPAQTWPQGQFIQQIPAPAQPSLEAYPPQQYPNGIYQATYQQSGFETNTFYTGAVQVLTNTRPPSVPDHSQLTPRTNGSYSHTPSPVPSQPPQQQGTPRSNISGQYHQEYNQGYVAPSTPTGNVDNSSRPSSVNSVVNAPTNPNFQQQQQTQSGGGFTSVSTNNFSPGSNANPNYATANSGNEKPGYPQVNSNPQLVSHSSSGYPGSNQYGGANLHQTQQSAQVQQPEQQTQQWPVNSENMMWEPNIGPGPGVKSMSMDQHEVAQQYNHSDQPVDPGDQYSQSNRVELNSRIKTMILNKHHNIGGDRKHEEDHHQQQQSQHDSDNKTGHRKHEEDHHQQQQSQHDSDNKTGHFLWYSHHHRPPDHLGDGGGVPFIPQIPHLPPPTDRVDKSRQENYNTSNTNPLPQKNFDATGFGKNNTEFQHCTKDTARKEVNRREQSNGMHLNANQSEKSRINVENQKLDLQNSFAKPSTPPYFHKSLGNHGINGIQSSRQYPNIDNNQTTFLHAEKDKSNQSFSGNFTNHNRVPHNNAASPMENQQNMTMKLEPQSPNPLPNGTARFNGINQNEKSESQSKIPNNVVNNYEARNSLNLEPQKTPEEVKSTPTKITGTEIPFCSCFPADKLPPEPGSYYTHLGCSSSLVNLRKDLEKRTGVTGKAIRIEKVRYAGKEGKTPQGCPLAKWIIRRSSYDEKYLVVVKHRQGHSCVSAYIVICIVAWEGVGQTEADIMYSTLTDKLNKYGLPTNRRCATNEQRTCACQGLDPKTCGASFSFGCSWSMYYNGCKFARSKIVRKFRLAEKSEEQAMENRLQNLVTFLTPLYKTLAPESFKNQCIYENEASDCRLGMGNGKPFSGVTACMDFCAHACMDFCAHTHKDSHNMNNGCTMVVTLTKEKKITKPADEQLHVLPLYTMDSTDEFGSKECQDAKMKMGSIEVLNKYECEVRIRTVPLQPCRRRKKKDDDNHAPSKKDHVSTSHSSMSSSGYESSRSQTPQTPIKSNDNSNLLQSNHVSSTVLDSPRSSKAWHPEGYLDYLGEYNPNGWYSNSMLHGTSQENTNYNSVNNPSMDSAKLSSSVLLNHQKYQQTSENTAFALTYPAAHQHQEHLNNRNTNSVNYTNKDSNTKHKGASQPAQINLTQNKVQDSHSGNVYNNNTSKSVESFKFHYSPGPVNSSPISQFKVPFTPESPIRPTVSTGFMHHNNFYKPMTMMNQFGQIGSTGYDNFLRAGGMHPYAMTSYPNHFHPSYQYNTFAPSYSLPHQFLPPNLSFESKIPRPHPISEPSFYHHNRSYAQQADIKPQLPPFHFFNNSQNINPNTYHLCNPFDDVGDYGDYGLKRADNAAQSFDFTDPLYLPHWQYPKPWEFTPTTLTESTESLGKVIDVIDNAEAFMDSQIGGVAIALTHGSVLFECAKHELHATTALKKPNRLAPTRISLVFYQHRNLNANKHGWDQWEEKTRLKKLNSSNETNDEKFNFDLLEEKANLKMLLENNNEIMLRAPTLTTMSVTTLFPMYPCVVTGPYQKHNHSD</sequence>
<comment type="subcellular location">
    <subcellularLocation>
        <location evidence="1">Chromosome</location>
    </subcellularLocation>
</comment>
<keyword evidence="7 11" id="KW-0560">Oxidoreductase</keyword>
<feature type="compositionally biased region" description="Low complexity" evidence="12">
    <location>
        <begin position="65"/>
        <end position="78"/>
    </location>
</feature>
<comment type="catalytic activity">
    <reaction evidence="11">
        <text>a 5-methyl-2'-deoxycytidine in DNA + 2-oxoglutarate + O2 = a 5-hydroxymethyl-2'-deoxycytidine in DNA + succinate + CO2</text>
        <dbReference type="Rhea" id="RHEA:52636"/>
        <dbReference type="Rhea" id="RHEA-COMP:11370"/>
        <dbReference type="Rhea" id="RHEA-COMP:13315"/>
        <dbReference type="ChEBI" id="CHEBI:15379"/>
        <dbReference type="ChEBI" id="CHEBI:16526"/>
        <dbReference type="ChEBI" id="CHEBI:16810"/>
        <dbReference type="ChEBI" id="CHEBI:30031"/>
        <dbReference type="ChEBI" id="CHEBI:85454"/>
        <dbReference type="ChEBI" id="CHEBI:136731"/>
        <dbReference type="EC" id="1.14.11.80"/>
    </reaction>
</comment>
<dbReference type="GO" id="GO:0008270">
    <property type="term" value="F:zinc ion binding"/>
    <property type="evidence" value="ECO:0007669"/>
    <property type="project" value="UniProtKB-UniRule"/>
</dbReference>
<evidence type="ECO:0000259" key="13">
    <source>
        <dbReference type="SMART" id="SM01333"/>
    </source>
</evidence>
<dbReference type="Pfam" id="PF12851">
    <property type="entry name" value="Tet_JBP"/>
    <property type="match status" value="1"/>
</dbReference>
<dbReference type="GO" id="GO:0005694">
    <property type="term" value="C:chromosome"/>
    <property type="evidence" value="ECO:0007669"/>
    <property type="project" value="UniProtKB-SubCell"/>
</dbReference>
<evidence type="ECO:0000256" key="4">
    <source>
        <dbReference type="ARBA" id="ARBA00022723"/>
    </source>
</evidence>
<dbReference type="GO" id="GO:0070579">
    <property type="term" value="F:DNA 5-methylcytosine dioxygenase activity"/>
    <property type="evidence" value="ECO:0007669"/>
    <property type="project" value="UniProtKB-UniRule"/>
</dbReference>
<feature type="region of interest" description="Disordered" evidence="12">
    <location>
        <begin position="1197"/>
        <end position="1218"/>
    </location>
</feature>
<organism evidence="14 15">
    <name type="scientific">Popillia japonica</name>
    <name type="common">Japanese beetle</name>
    <dbReference type="NCBI Taxonomy" id="7064"/>
    <lineage>
        <taxon>Eukaryota</taxon>
        <taxon>Metazoa</taxon>
        <taxon>Ecdysozoa</taxon>
        <taxon>Arthropoda</taxon>
        <taxon>Hexapoda</taxon>
        <taxon>Insecta</taxon>
        <taxon>Pterygota</taxon>
        <taxon>Neoptera</taxon>
        <taxon>Endopterygota</taxon>
        <taxon>Coleoptera</taxon>
        <taxon>Polyphaga</taxon>
        <taxon>Scarabaeiformia</taxon>
        <taxon>Scarabaeidae</taxon>
        <taxon>Rutelinae</taxon>
        <taxon>Popillia</taxon>
    </lineage>
</organism>
<feature type="compositionally biased region" description="Polar residues" evidence="12">
    <location>
        <begin position="1080"/>
        <end position="1094"/>
    </location>
</feature>
<keyword evidence="5 11" id="KW-0862">Zinc</keyword>
<evidence type="ECO:0000256" key="7">
    <source>
        <dbReference type="ARBA" id="ARBA00023002"/>
    </source>
</evidence>
<dbReference type="GO" id="GO:0005634">
    <property type="term" value="C:nucleus"/>
    <property type="evidence" value="ECO:0007669"/>
    <property type="project" value="UniProtKB-UniRule"/>
</dbReference>
<comment type="catalytic activity">
    <reaction evidence="10 11">
        <text>a 5-hydroxymethyl-2'-deoxycytidine in DNA + 2-oxoglutarate + O2 = a 5-formyl-2'-deoxycytidine in DNA + succinate + CO2 + H2O</text>
        <dbReference type="Rhea" id="RHEA:53828"/>
        <dbReference type="Rhea" id="RHEA-COMP:13315"/>
        <dbReference type="Rhea" id="RHEA-COMP:13656"/>
        <dbReference type="ChEBI" id="CHEBI:15377"/>
        <dbReference type="ChEBI" id="CHEBI:15379"/>
        <dbReference type="ChEBI" id="CHEBI:16526"/>
        <dbReference type="ChEBI" id="CHEBI:16810"/>
        <dbReference type="ChEBI" id="CHEBI:30031"/>
        <dbReference type="ChEBI" id="CHEBI:136731"/>
        <dbReference type="ChEBI" id="CHEBI:137731"/>
        <dbReference type="EC" id="1.14.11.80"/>
    </reaction>
</comment>
<feature type="region of interest" description="Disordered" evidence="12">
    <location>
        <begin position="641"/>
        <end position="671"/>
    </location>
</feature>
<evidence type="ECO:0000313" key="15">
    <source>
        <dbReference type="Proteomes" id="UP001458880"/>
    </source>
</evidence>
<evidence type="ECO:0000313" key="14">
    <source>
        <dbReference type="EMBL" id="KAK9730652.1"/>
    </source>
</evidence>
<feature type="compositionally biased region" description="Polar residues" evidence="12">
    <location>
        <begin position="655"/>
        <end position="671"/>
    </location>
</feature>
<keyword evidence="6 11" id="KW-0223">Dioxygenase</keyword>
<evidence type="ECO:0000256" key="2">
    <source>
        <dbReference type="ARBA" id="ARBA00007502"/>
    </source>
</evidence>
<feature type="compositionally biased region" description="Polar residues" evidence="12">
    <location>
        <begin position="38"/>
        <end position="55"/>
    </location>
</feature>
<keyword evidence="3" id="KW-0158">Chromosome</keyword>
<comment type="similarity">
    <text evidence="2 11">Belongs to the TET family.</text>
</comment>
<evidence type="ECO:0000256" key="5">
    <source>
        <dbReference type="ARBA" id="ARBA00022833"/>
    </source>
</evidence>
<feature type="region of interest" description="Disordered" evidence="12">
    <location>
        <begin position="20"/>
        <end position="83"/>
    </location>
</feature>
<dbReference type="GO" id="GO:0141166">
    <property type="term" value="P:chromosomal 5-methylcytosine DNA demethylation pathway"/>
    <property type="evidence" value="ECO:0007669"/>
    <property type="project" value="UniProtKB-UniRule"/>
</dbReference>
<feature type="domain" description="Methylcytosine dioxygenase TET1-3 oxygenase" evidence="13">
    <location>
        <begin position="866"/>
        <end position="1526"/>
    </location>
</feature>
<feature type="region of interest" description="Disordered" evidence="12">
    <location>
        <begin position="396"/>
        <end position="502"/>
    </location>
</feature>
<evidence type="ECO:0000256" key="10">
    <source>
        <dbReference type="ARBA" id="ARBA00049431"/>
    </source>
</evidence>
<dbReference type="GO" id="GO:0040029">
    <property type="term" value="P:epigenetic regulation of gene expression"/>
    <property type="evidence" value="ECO:0007669"/>
    <property type="project" value="InterPro"/>
</dbReference>
<feature type="compositionally biased region" description="Polar residues" evidence="12">
    <location>
        <begin position="153"/>
        <end position="176"/>
    </location>
</feature>
<dbReference type="InterPro" id="IPR040175">
    <property type="entry name" value="TET1/2/3"/>
</dbReference>